<name>A0ABX1Q5D0_9RHOO</name>
<keyword evidence="3 5" id="KW-0540">Nuclease</keyword>
<dbReference type="InterPro" id="IPR037027">
    <property type="entry name" value="YqgF/RNaseH-like_dom_sf"/>
</dbReference>
<evidence type="ECO:0000256" key="3">
    <source>
        <dbReference type="ARBA" id="ARBA00022722"/>
    </source>
</evidence>
<dbReference type="NCBIfam" id="TIGR00250">
    <property type="entry name" value="RNAse_H_YqgF"/>
    <property type="match status" value="1"/>
</dbReference>
<dbReference type="EC" id="3.1.-.-" evidence="5"/>
<evidence type="ECO:0000256" key="1">
    <source>
        <dbReference type="ARBA" id="ARBA00022490"/>
    </source>
</evidence>
<proteinExistence type="inferred from homology"/>
<dbReference type="InterPro" id="IPR005227">
    <property type="entry name" value="YqgF"/>
</dbReference>
<evidence type="ECO:0000313" key="7">
    <source>
        <dbReference type="EMBL" id="NMG45744.1"/>
    </source>
</evidence>
<dbReference type="PANTHER" id="PTHR33317:SF4">
    <property type="entry name" value="POLYNUCLEOTIDYL TRANSFERASE, RIBONUCLEASE H-LIKE SUPERFAMILY PROTEIN"/>
    <property type="match status" value="1"/>
</dbReference>
<dbReference type="EMBL" id="WTVN01000036">
    <property type="protein sequence ID" value="NMG45744.1"/>
    <property type="molecule type" value="Genomic_DNA"/>
</dbReference>
<keyword evidence="8" id="KW-1185">Reference proteome</keyword>
<evidence type="ECO:0000256" key="2">
    <source>
        <dbReference type="ARBA" id="ARBA00022517"/>
    </source>
</evidence>
<reference evidence="7 8" key="1">
    <citation type="submission" date="2019-12" db="EMBL/GenBank/DDBJ databases">
        <title>Comparative genomics gives insights into the taxonomy of the Azoarcus-Aromatoleum group and reveals separate origins of nif in the plant-associated Azoarcus and non-plant-associated Aromatoleum sub-groups.</title>
        <authorList>
            <person name="Lafos M."/>
            <person name="Maluk M."/>
            <person name="Batista M."/>
            <person name="Junghare M."/>
            <person name="Carmona M."/>
            <person name="Faoro H."/>
            <person name="Cruz L.M."/>
            <person name="Battistoni F."/>
            <person name="De Souza E."/>
            <person name="Pedrosa F."/>
            <person name="Chen W.-M."/>
            <person name="Poole P.S."/>
            <person name="Dixon R.A."/>
            <person name="James E.K."/>
        </authorList>
    </citation>
    <scope>NUCLEOTIDE SEQUENCE [LARGE SCALE GENOMIC DNA]</scope>
    <source>
        <strain evidence="7 8">Td21</strain>
    </source>
</reference>
<dbReference type="HAMAP" id="MF_00651">
    <property type="entry name" value="Nuclease_YqgF"/>
    <property type="match status" value="1"/>
</dbReference>
<keyword evidence="1 5" id="KW-0963">Cytoplasm</keyword>
<dbReference type="Pfam" id="PF03652">
    <property type="entry name" value="RuvX"/>
    <property type="match status" value="1"/>
</dbReference>
<feature type="domain" description="YqgF/RNase H-like" evidence="6">
    <location>
        <begin position="19"/>
        <end position="119"/>
    </location>
</feature>
<dbReference type="SMART" id="SM00732">
    <property type="entry name" value="YqgFc"/>
    <property type="match status" value="1"/>
</dbReference>
<evidence type="ECO:0000256" key="5">
    <source>
        <dbReference type="HAMAP-Rule" id="MF_00651"/>
    </source>
</evidence>
<dbReference type="Gene3D" id="3.30.420.140">
    <property type="entry name" value="YqgF/RNase H-like domain"/>
    <property type="match status" value="1"/>
</dbReference>
<evidence type="ECO:0000259" key="6">
    <source>
        <dbReference type="SMART" id="SM00732"/>
    </source>
</evidence>
<gene>
    <name evidence="7" type="primary">ruvX</name>
    <name evidence="7" type="ORF">GPA22_18670</name>
</gene>
<organism evidence="7 8">
    <name type="scientific">Aromatoleum toluvorans</name>
    <dbReference type="NCBI Taxonomy" id="92002"/>
    <lineage>
        <taxon>Bacteria</taxon>
        <taxon>Pseudomonadati</taxon>
        <taxon>Pseudomonadota</taxon>
        <taxon>Betaproteobacteria</taxon>
        <taxon>Rhodocyclales</taxon>
        <taxon>Rhodocyclaceae</taxon>
        <taxon>Aromatoleum</taxon>
    </lineage>
</organism>
<comment type="caution">
    <text evidence="7">The sequence shown here is derived from an EMBL/GenBank/DDBJ whole genome shotgun (WGS) entry which is preliminary data.</text>
</comment>
<keyword evidence="4 5" id="KW-0378">Hydrolase</keyword>
<evidence type="ECO:0000313" key="8">
    <source>
        <dbReference type="Proteomes" id="UP000623795"/>
    </source>
</evidence>
<comment type="function">
    <text evidence="5">Could be a nuclease involved in processing of the 5'-end of pre-16S rRNA.</text>
</comment>
<comment type="subcellular location">
    <subcellularLocation>
        <location evidence="5">Cytoplasm</location>
    </subcellularLocation>
</comment>
<dbReference type="Proteomes" id="UP000623795">
    <property type="component" value="Unassembled WGS sequence"/>
</dbReference>
<dbReference type="InterPro" id="IPR012337">
    <property type="entry name" value="RNaseH-like_sf"/>
</dbReference>
<sequence>MPEAAAPEPRPAPDLPARGTLLGFDFGLARLGVAVGELETGQANPLITISEEANAPRFAAIEKLIAEWHPAGLVVGIPCHLDGTPHEMTARCHRFANQLRGRYGLPVMESDERLSSAAAEAALEEAGQRSWRERKPVLDAVAAQIILQHFLDTLHHAKA</sequence>
<dbReference type="CDD" id="cd16964">
    <property type="entry name" value="YqgF"/>
    <property type="match status" value="1"/>
</dbReference>
<accession>A0ABX1Q5D0</accession>
<dbReference type="SUPFAM" id="SSF53098">
    <property type="entry name" value="Ribonuclease H-like"/>
    <property type="match status" value="1"/>
</dbReference>
<dbReference type="PANTHER" id="PTHR33317">
    <property type="entry name" value="POLYNUCLEOTIDYL TRANSFERASE, RIBONUCLEASE H-LIKE SUPERFAMILY PROTEIN"/>
    <property type="match status" value="1"/>
</dbReference>
<comment type="similarity">
    <text evidence="5">Belongs to the YqgF HJR family.</text>
</comment>
<dbReference type="RefSeq" id="WP_169257575.1">
    <property type="nucleotide sequence ID" value="NZ_WTVN01000036.1"/>
</dbReference>
<keyword evidence="2 5" id="KW-0690">Ribosome biogenesis</keyword>
<dbReference type="InterPro" id="IPR006641">
    <property type="entry name" value="YqgF/RNaseH-like_dom"/>
</dbReference>
<protein>
    <recommendedName>
        <fullName evidence="5">Putative pre-16S rRNA nuclease</fullName>
        <ecNumber evidence="5">3.1.-.-</ecNumber>
    </recommendedName>
</protein>
<evidence type="ECO:0000256" key="4">
    <source>
        <dbReference type="ARBA" id="ARBA00022801"/>
    </source>
</evidence>